<dbReference type="Proteomes" id="UP000217076">
    <property type="component" value="Unassembled WGS sequence"/>
</dbReference>
<dbReference type="InterPro" id="IPR013381">
    <property type="entry name" value="CRISPR-assoc_prot_Cse1"/>
</dbReference>
<reference evidence="3" key="1">
    <citation type="submission" date="2016-10" db="EMBL/GenBank/DDBJ databases">
        <authorList>
            <person name="Varghese N."/>
            <person name="Submissions S."/>
        </authorList>
    </citation>
    <scope>NUCLEOTIDE SEQUENCE [LARGE SCALE GENOMIC DNA]</scope>
    <source>
        <strain evidence="3">930I</strain>
    </source>
</reference>
<gene>
    <name evidence="2" type="ORF">SAMN05421742_1107</name>
</gene>
<organism evidence="2 3">
    <name type="scientific">Roseospirillum parvum</name>
    <dbReference type="NCBI Taxonomy" id="83401"/>
    <lineage>
        <taxon>Bacteria</taxon>
        <taxon>Pseudomonadati</taxon>
        <taxon>Pseudomonadota</taxon>
        <taxon>Alphaproteobacteria</taxon>
        <taxon>Rhodospirillales</taxon>
        <taxon>Rhodospirillaceae</taxon>
        <taxon>Roseospirillum</taxon>
    </lineage>
</organism>
<dbReference type="STRING" id="83401.SAMN05421742_1107"/>
<dbReference type="NCBIfam" id="TIGR02547">
    <property type="entry name" value="casA_cse1"/>
    <property type="match status" value="1"/>
</dbReference>
<sequence>MATGSFSLLDHPWLPVRRADGRVDRIRPDQLTDFTGGAHAPVVALAAPRPDFNGALLEFLIGLVSTACPPADGEAWDEGWQSPPSPETLRAAFSAHARALVLDGAGPRFLQDEAALSGDETGVEALLIDAPGQQTRSRNTDLFVHRDRVARLSRPAAAWALLTLQTYAPGGGAGHMTSLRGGGPLTTVVLPPADPPGSATLWHLIWLNAESRPDCEERRPSGAPADPAAIFPWLGPTRVSGKQGRRTTQAEVDPRHVWFAMPRRIRLAFRAAEPGEACDLTGEADPVMVAGYVTRPYGFQYGEGGFRHPLSPYYRPKPGADWLPVHGGPSGIGYRDWLALTLESGESGEATRRCAAGVSAARARLAGLGGYDGVRLRAFGYDMDNMKARGWVEAEMPLLLSPDEDTRDRLHGTAAALVAAAQIIARATVDAIKEALFPNPKKNARGDFGHLEARFWRATESAFFAALTAAAGQGRETEEAYLVPRRGFLRALRAAAAALFDELAPVEGLELAEFRRVVSARSWLTGHFVPELKDGRKVVEALGLPPPEKPKARPSAKRRPAKT</sequence>
<evidence type="ECO:0000313" key="2">
    <source>
        <dbReference type="EMBL" id="SDH68053.1"/>
    </source>
</evidence>
<name>A0A1G8EDR8_9PROT</name>
<dbReference type="RefSeq" id="WP_092620898.1">
    <property type="nucleotide sequence ID" value="NZ_FNCV01000010.1"/>
</dbReference>
<proteinExistence type="predicted"/>
<accession>A0A1G8EDR8</accession>
<dbReference type="OrthoDB" id="5392377at2"/>
<dbReference type="EMBL" id="FNCV01000010">
    <property type="protein sequence ID" value="SDH68053.1"/>
    <property type="molecule type" value="Genomic_DNA"/>
</dbReference>
<feature type="region of interest" description="Disordered" evidence="1">
    <location>
        <begin position="541"/>
        <end position="563"/>
    </location>
</feature>
<dbReference type="Pfam" id="PF09481">
    <property type="entry name" value="CRISPR_Cse1"/>
    <property type="match status" value="1"/>
</dbReference>
<evidence type="ECO:0000256" key="1">
    <source>
        <dbReference type="SAM" id="MobiDB-lite"/>
    </source>
</evidence>
<dbReference type="AlphaFoldDB" id="A0A1G8EDR8"/>
<protein>
    <submittedName>
        <fullName evidence="2">CRISPR system Cascade subunit CasA</fullName>
    </submittedName>
</protein>
<keyword evidence="3" id="KW-1185">Reference proteome</keyword>
<feature type="compositionally biased region" description="Basic residues" evidence="1">
    <location>
        <begin position="552"/>
        <end position="563"/>
    </location>
</feature>
<dbReference type="CDD" id="cd09729">
    <property type="entry name" value="Cse1_I-E"/>
    <property type="match status" value="1"/>
</dbReference>
<evidence type="ECO:0000313" key="3">
    <source>
        <dbReference type="Proteomes" id="UP000217076"/>
    </source>
</evidence>